<sequence length="69" mass="7530">MMATSASLSRNNATSNRSLGFIRSASTQSSRPATPCVWEARQRGTISLQSTPLVFAISQRSSVHFQMIL</sequence>
<evidence type="ECO:0000313" key="1">
    <source>
        <dbReference type="EMBL" id="TFK96616.1"/>
    </source>
</evidence>
<reference evidence="1 2" key="1">
    <citation type="journal article" date="2019" name="Nat. Ecol. Evol.">
        <title>Megaphylogeny resolves global patterns of mushroom evolution.</title>
        <authorList>
            <person name="Varga T."/>
            <person name="Krizsan K."/>
            <person name="Foldi C."/>
            <person name="Dima B."/>
            <person name="Sanchez-Garcia M."/>
            <person name="Sanchez-Ramirez S."/>
            <person name="Szollosi G.J."/>
            <person name="Szarkandi J.G."/>
            <person name="Papp V."/>
            <person name="Albert L."/>
            <person name="Andreopoulos W."/>
            <person name="Angelini C."/>
            <person name="Antonin V."/>
            <person name="Barry K.W."/>
            <person name="Bougher N.L."/>
            <person name="Buchanan P."/>
            <person name="Buyck B."/>
            <person name="Bense V."/>
            <person name="Catcheside P."/>
            <person name="Chovatia M."/>
            <person name="Cooper J."/>
            <person name="Damon W."/>
            <person name="Desjardin D."/>
            <person name="Finy P."/>
            <person name="Geml J."/>
            <person name="Haridas S."/>
            <person name="Hughes K."/>
            <person name="Justo A."/>
            <person name="Karasinski D."/>
            <person name="Kautmanova I."/>
            <person name="Kiss B."/>
            <person name="Kocsube S."/>
            <person name="Kotiranta H."/>
            <person name="LaButti K.M."/>
            <person name="Lechner B.E."/>
            <person name="Liimatainen K."/>
            <person name="Lipzen A."/>
            <person name="Lukacs Z."/>
            <person name="Mihaltcheva S."/>
            <person name="Morgado L.N."/>
            <person name="Niskanen T."/>
            <person name="Noordeloos M.E."/>
            <person name="Ohm R.A."/>
            <person name="Ortiz-Santana B."/>
            <person name="Ovrebo C."/>
            <person name="Racz N."/>
            <person name="Riley R."/>
            <person name="Savchenko A."/>
            <person name="Shiryaev A."/>
            <person name="Soop K."/>
            <person name="Spirin V."/>
            <person name="Szebenyi C."/>
            <person name="Tomsovsky M."/>
            <person name="Tulloss R.E."/>
            <person name="Uehling J."/>
            <person name="Grigoriev I.V."/>
            <person name="Vagvolgyi C."/>
            <person name="Papp T."/>
            <person name="Martin F.M."/>
            <person name="Miettinen O."/>
            <person name="Hibbett D.S."/>
            <person name="Nagy L.G."/>
        </authorList>
    </citation>
    <scope>NUCLEOTIDE SEQUENCE [LARGE SCALE GENOMIC DNA]</scope>
    <source>
        <strain evidence="1 2">CBS 309.79</strain>
    </source>
</reference>
<evidence type="ECO:0000313" key="2">
    <source>
        <dbReference type="Proteomes" id="UP000305067"/>
    </source>
</evidence>
<proteinExistence type="predicted"/>
<dbReference type="AlphaFoldDB" id="A0A5C3Q508"/>
<accession>A0A5C3Q508</accession>
<organism evidence="1 2">
    <name type="scientific">Pterulicium gracile</name>
    <dbReference type="NCBI Taxonomy" id="1884261"/>
    <lineage>
        <taxon>Eukaryota</taxon>
        <taxon>Fungi</taxon>
        <taxon>Dikarya</taxon>
        <taxon>Basidiomycota</taxon>
        <taxon>Agaricomycotina</taxon>
        <taxon>Agaricomycetes</taxon>
        <taxon>Agaricomycetidae</taxon>
        <taxon>Agaricales</taxon>
        <taxon>Pleurotineae</taxon>
        <taxon>Pterulaceae</taxon>
        <taxon>Pterulicium</taxon>
    </lineage>
</organism>
<gene>
    <name evidence="1" type="ORF">BDV98DRAFT_575787</name>
</gene>
<keyword evidence="2" id="KW-1185">Reference proteome</keyword>
<name>A0A5C3Q508_9AGAR</name>
<dbReference type="EMBL" id="ML178857">
    <property type="protein sequence ID" value="TFK96616.1"/>
    <property type="molecule type" value="Genomic_DNA"/>
</dbReference>
<protein>
    <submittedName>
        <fullName evidence="1">Uncharacterized protein</fullName>
    </submittedName>
</protein>
<dbReference type="Proteomes" id="UP000305067">
    <property type="component" value="Unassembled WGS sequence"/>
</dbReference>